<evidence type="ECO:0000313" key="3">
    <source>
        <dbReference type="Proteomes" id="UP000198908"/>
    </source>
</evidence>
<dbReference type="AlphaFoldDB" id="A0A1G6HED7"/>
<organism evidence="2 3">
    <name type="scientific">Paraburkholderia lycopersici</name>
    <dbReference type="NCBI Taxonomy" id="416944"/>
    <lineage>
        <taxon>Bacteria</taxon>
        <taxon>Pseudomonadati</taxon>
        <taxon>Pseudomonadota</taxon>
        <taxon>Betaproteobacteria</taxon>
        <taxon>Burkholderiales</taxon>
        <taxon>Burkholderiaceae</taxon>
        <taxon>Paraburkholderia</taxon>
    </lineage>
</organism>
<sequence length="76" mass="8433">MPECRSDRYISDPNLIDILARSLEEVIQGLRKPVLPSLAACGTANGGRQMERGRSEPRPPDEQCNGDQESHVTRSK</sequence>
<proteinExistence type="predicted"/>
<name>A0A1G6HED7_9BURK</name>
<feature type="compositionally biased region" description="Basic and acidic residues" evidence="1">
    <location>
        <begin position="49"/>
        <end position="61"/>
    </location>
</feature>
<gene>
    <name evidence="2" type="ORF">SAMN05421548_102237</name>
</gene>
<protein>
    <submittedName>
        <fullName evidence="2">Uncharacterized protein</fullName>
    </submittedName>
</protein>
<keyword evidence="3" id="KW-1185">Reference proteome</keyword>
<dbReference type="EMBL" id="FMYQ01000002">
    <property type="protein sequence ID" value="SDB92677.1"/>
    <property type="molecule type" value="Genomic_DNA"/>
</dbReference>
<dbReference type="STRING" id="416944.SAMN05421548_102237"/>
<evidence type="ECO:0000313" key="2">
    <source>
        <dbReference type="EMBL" id="SDB92677.1"/>
    </source>
</evidence>
<feature type="region of interest" description="Disordered" evidence="1">
    <location>
        <begin position="38"/>
        <end position="76"/>
    </location>
</feature>
<dbReference type="Proteomes" id="UP000198908">
    <property type="component" value="Unassembled WGS sequence"/>
</dbReference>
<evidence type="ECO:0000256" key="1">
    <source>
        <dbReference type="SAM" id="MobiDB-lite"/>
    </source>
</evidence>
<reference evidence="3" key="1">
    <citation type="submission" date="2016-09" db="EMBL/GenBank/DDBJ databases">
        <authorList>
            <person name="Varghese N."/>
            <person name="Submissions S."/>
        </authorList>
    </citation>
    <scope>NUCLEOTIDE SEQUENCE [LARGE SCALE GENOMIC DNA]</scope>
    <source>
        <strain evidence="3">TNe-862</strain>
    </source>
</reference>
<accession>A0A1G6HED7</accession>